<dbReference type="PROSITE" id="PS50089">
    <property type="entry name" value="ZF_RING_2"/>
    <property type="match status" value="1"/>
</dbReference>
<protein>
    <submittedName>
        <fullName evidence="8">Tripartite motif-containing protein</fullName>
    </submittedName>
</protein>
<dbReference type="PROSITE" id="PS50188">
    <property type="entry name" value="B302_SPRY"/>
    <property type="match status" value="1"/>
</dbReference>
<keyword evidence="5" id="KW-0175">Coiled coil</keyword>
<dbReference type="InterPro" id="IPR003877">
    <property type="entry name" value="SPRY_dom"/>
</dbReference>
<dbReference type="Gene3D" id="2.60.120.920">
    <property type="match status" value="1"/>
</dbReference>
<feature type="coiled-coil region" evidence="5">
    <location>
        <begin position="188"/>
        <end position="215"/>
    </location>
</feature>
<keyword evidence="2 4" id="KW-0863">Zinc-finger</keyword>
<dbReference type="SUPFAM" id="SSF57845">
    <property type="entry name" value="B-box zinc-binding domain"/>
    <property type="match status" value="1"/>
</dbReference>
<evidence type="ECO:0000256" key="1">
    <source>
        <dbReference type="ARBA" id="ARBA00022723"/>
    </source>
</evidence>
<dbReference type="PROSITE" id="PS00518">
    <property type="entry name" value="ZF_RING_1"/>
    <property type="match status" value="1"/>
</dbReference>
<dbReference type="PANTHER" id="PTHR24103">
    <property type="entry name" value="E3 UBIQUITIN-PROTEIN LIGASE TRIM"/>
    <property type="match status" value="1"/>
</dbReference>
<accession>A0A485N4D8</accession>
<dbReference type="Gene3D" id="3.30.40.10">
    <property type="entry name" value="Zinc/RING finger domain, C3HC4 (zinc finger)"/>
    <property type="match status" value="1"/>
</dbReference>
<evidence type="ECO:0000259" key="7">
    <source>
        <dbReference type="PROSITE" id="PS50188"/>
    </source>
</evidence>
<gene>
    <name evidence="8" type="ORF">LYPA_23C010648</name>
</gene>
<reference evidence="8 9" key="1">
    <citation type="submission" date="2019-01" db="EMBL/GenBank/DDBJ databases">
        <authorList>
            <person name="Alioto T."/>
            <person name="Alioto T."/>
        </authorList>
    </citation>
    <scope>NUCLEOTIDE SEQUENCE [LARGE SCALE GENOMIC DNA]</scope>
</reference>
<dbReference type="Proteomes" id="UP000386466">
    <property type="component" value="Unassembled WGS sequence"/>
</dbReference>
<keyword evidence="3" id="KW-0862">Zinc</keyword>
<evidence type="ECO:0000259" key="6">
    <source>
        <dbReference type="PROSITE" id="PS50089"/>
    </source>
</evidence>
<dbReference type="InterPro" id="IPR003879">
    <property type="entry name" value="Butyrophylin_SPRY"/>
</dbReference>
<dbReference type="AlphaFoldDB" id="A0A485N4D8"/>
<dbReference type="GO" id="GO:0008270">
    <property type="term" value="F:zinc ion binding"/>
    <property type="evidence" value="ECO:0007669"/>
    <property type="project" value="UniProtKB-KW"/>
</dbReference>
<evidence type="ECO:0000256" key="5">
    <source>
        <dbReference type="SAM" id="Coils"/>
    </source>
</evidence>
<dbReference type="SUPFAM" id="SSF57850">
    <property type="entry name" value="RING/U-box"/>
    <property type="match status" value="1"/>
</dbReference>
<feature type="domain" description="B30.2/SPRY" evidence="7">
    <location>
        <begin position="266"/>
        <end position="463"/>
    </location>
</feature>
<evidence type="ECO:0000256" key="4">
    <source>
        <dbReference type="PROSITE-ProRule" id="PRU00175"/>
    </source>
</evidence>
<dbReference type="Pfam" id="PF15227">
    <property type="entry name" value="zf-C3HC4_4"/>
    <property type="match status" value="1"/>
</dbReference>
<sequence length="463" mass="54636">MDSNIFQNEFTCSICVKYFIDPVTIGCGHSFCMPCLCIFWEEAYHPPSCPVCRETSHQTNFKTNIVLKTRVFLARRARPYHLPSSAEQMCEIHMKTKNFFCEVMKDLLCLLCCKSKEHEAHRHCSTDWTAEEYRQKLLKEMRSVWEKTQENRRNQKRESSKIRAWEGYVSLRREMIRAEYRKVYHLLFEEERRYLERMEKESNEILQQLRASEDSMDQKGKLLRGMYEDLKKTCHKPDVELLQHFENTLKRSESVQLHMPQPVDPRLSSWPITGLIERLNHFLVPIFFENETTTCHMPLFEDLRRWLFSRDHPDVVTNATRSKYFLAWGAQTFTCGQHYWEVDVGNCRNWALGFCDDSWTLRNDMALDSEGIFLLFCIKEDNQCRLFSSSPLSPQYVERPLGHVGVFLDYECGVVSFVNVANCSLICSFLSRSFCLPLRPFLCSAPSGYLQDFLLVITFNQFE</sequence>
<dbReference type="InterPro" id="IPR001841">
    <property type="entry name" value="Znf_RING"/>
</dbReference>
<dbReference type="Pfam" id="PF00622">
    <property type="entry name" value="SPRY"/>
    <property type="match status" value="1"/>
</dbReference>
<keyword evidence="1" id="KW-0479">Metal-binding</keyword>
<organism evidence="8 9">
    <name type="scientific">Lynx pardinus</name>
    <name type="common">Iberian lynx</name>
    <name type="synonym">Felis pardina</name>
    <dbReference type="NCBI Taxonomy" id="191816"/>
    <lineage>
        <taxon>Eukaryota</taxon>
        <taxon>Metazoa</taxon>
        <taxon>Chordata</taxon>
        <taxon>Craniata</taxon>
        <taxon>Vertebrata</taxon>
        <taxon>Euteleostomi</taxon>
        <taxon>Mammalia</taxon>
        <taxon>Eutheria</taxon>
        <taxon>Laurasiatheria</taxon>
        <taxon>Carnivora</taxon>
        <taxon>Feliformia</taxon>
        <taxon>Felidae</taxon>
        <taxon>Felinae</taxon>
        <taxon>Lynx</taxon>
    </lineage>
</organism>
<dbReference type="InterPro" id="IPR013320">
    <property type="entry name" value="ConA-like_dom_sf"/>
</dbReference>
<dbReference type="InterPro" id="IPR043136">
    <property type="entry name" value="B30.2/SPRY_sf"/>
</dbReference>
<dbReference type="SMART" id="SM00184">
    <property type="entry name" value="RING"/>
    <property type="match status" value="1"/>
</dbReference>
<feature type="domain" description="RING-type" evidence="6">
    <location>
        <begin position="12"/>
        <end position="53"/>
    </location>
</feature>
<dbReference type="InterPro" id="IPR013083">
    <property type="entry name" value="Znf_RING/FYVE/PHD"/>
</dbReference>
<dbReference type="SMART" id="SM00449">
    <property type="entry name" value="SPRY"/>
    <property type="match status" value="1"/>
</dbReference>
<keyword evidence="9" id="KW-1185">Reference proteome</keyword>
<dbReference type="Gene3D" id="3.30.160.60">
    <property type="entry name" value="Classic Zinc Finger"/>
    <property type="match status" value="1"/>
</dbReference>
<dbReference type="SUPFAM" id="SSF49899">
    <property type="entry name" value="Concanavalin A-like lectins/glucanases"/>
    <property type="match status" value="1"/>
</dbReference>
<dbReference type="InterPro" id="IPR001870">
    <property type="entry name" value="B30.2/SPRY"/>
</dbReference>
<proteinExistence type="predicted"/>
<dbReference type="EMBL" id="CAAGRJ010009023">
    <property type="protein sequence ID" value="VFV26766.1"/>
    <property type="molecule type" value="Genomic_DNA"/>
</dbReference>
<evidence type="ECO:0000256" key="2">
    <source>
        <dbReference type="ARBA" id="ARBA00022771"/>
    </source>
</evidence>
<evidence type="ECO:0000313" key="8">
    <source>
        <dbReference type="EMBL" id="VFV26766.1"/>
    </source>
</evidence>
<evidence type="ECO:0000313" key="9">
    <source>
        <dbReference type="Proteomes" id="UP000386466"/>
    </source>
</evidence>
<dbReference type="PRINTS" id="PR01407">
    <property type="entry name" value="BUTYPHLNCDUF"/>
</dbReference>
<evidence type="ECO:0000256" key="3">
    <source>
        <dbReference type="ARBA" id="ARBA00022833"/>
    </source>
</evidence>
<name>A0A485N4D8_LYNPA</name>
<dbReference type="InterPro" id="IPR050143">
    <property type="entry name" value="TRIM/RBCC"/>
</dbReference>
<dbReference type="InterPro" id="IPR017907">
    <property type="entry name" value="Znf_RING_CS"/>
</dbReference>